<proteinExistence type="predicted"/>
<dbReference type="EMBL" id="JBBNAF010000008">
    <property type="protein sequence ID" value="KAK9121395.1"/>
    <property type="molecule type" value="Genomic_DNA"/>
</dbReference>
<name>A0AAP0IUG1_9MAGN</name>
<evidence type="ECO:0008006" key="3">
    <source>
        <dbReference type="Google" id="ProtNLM"/>
    </source>
</evidence>
<dbReference type="Proteomes" id="UP001420932">
    <property type="component" value="Unassembled WGS sequence"/>
</dbReference>
<organism evidence="1 2">
    <name type="scientific">Stephania yunnanensis</name>
    <dbReference type="NCBI Taxonomy" id="152371"/>
    <lineage>
        <taxon>Eukaryota</taxon>
        <taxon>Viridiplantae</taxon>
        <taxon>Streptophyta</taxon>
        <taxon>Embryophyta</taxon>
        <taxon>Tracheophyta</taxon>
        <taxon>Spermatophyta</taxon>
        <taxon>Magnoliopsida</taxon>
        <taxon>Ranunculales</taxon>
        <taxon>Menispermaceae</taxon>
        <taxon>Menispermoideae</taxon>
        <taxon>Cissampelideae</taxon>
        <taxon>Stephania</taxon>
    </lineage>
</organism>
<gene>
    <name evidence="1" type="ORF">Syun_019012</name>
</gene>
<comment type="caution">
    <text evidence="1">The sequence shown here is derived from an EMBL/GenBank/DDBJ whole genome shotgun (WGS) entry which is preliminary data.</text>
</comment>
<protein>
    <recommendedName>
        <fullName evidence="3">Flavin-containing monooxygenase</fullName>
    </recommendedName>
</protein>
<evidence type="ECO:0000313" key="2">
    <source>
        <dbReference type="Proteomes" id="UP001420932"/>
    </source>
</evidence>
<accession>A0AAP0IUG1</accession>
<dbReference type="AlphaFoldDB" id="A0AAP0IUG1"/>
<evidence type="ECO:0000313" key="1">
    <source>
        <dbReference type="EMBL" id="KAK9121395.1"/>
    </source>
</evidence>
<keyword evidence="2" id="KW-1185">Reference proteome</keyword>
<reference evidence="1 2" key="1">
    <citation type="submission" date="2024-01" db="EMBL/GenBank/DDBJ databases">
        <title>Genome assemblies of Stephania.</title>
        <authorList>
            <person name="Yang L."/>
        </authorList>
    </citation>
    <scope>NUCLEOTIDE SEQUENCE [LARGE SCALE GENOMIC DNA]</scope>
    <source>
        <strain evidence="1">YNDBR</strain>
        <tissue evidence="1">Leaf</tissue>
    </source>
</reference>
<sequence length="344" mass="37643">MQQISRFPLYPLQHPLVLPTTESPNSHREKTSSSSSLLYTLVSPLDSVSPSLLSSTAPKSPTPNKSLVSVPLLSTLSLGLSVSCSTSYSGVSLSVSPSLSATAPKSPTPNKSSSHSIAPLVALPRSVVAPVLHIFSPRLCSSRLSHRALIQSPLRPLCSLIVLSFSPRALCFIDLWGPIGCQPLVKVLVFLFPVMSVQRWTQRWIHGVYGVALVSPLVIEENGAFHFKTHLTMETEVYEVEFVILCVGRFGGLPKLPDFPINQGPEVFNGVVTLERICSGRYLALYLVREIARKEPCEYALSLGCCPRDGESEVLQSCVIVIIWSPYCSSYFDQSCWSFGDWSC</sequence>